<reference evidence="4" key="1">
    <citation type="journal article" date="2007" name="Plant Cell">
        <title>Dothideomycete-plant interactions illuminated by genome sequencing and EST analysis of the wheat pathogen Stagonospora nodorum.</title>
        <authorList>
            <person name="Hane J.K."/>
            <person name="Lowe R.G."/>
            <person name="Solomon P.S."/>
            <person name="Tan K.C."/>
            <person name="Schoch C.L."/>
            <person name="Spatafora J.W."/>
            <person name="Crous P.W."/>
            <person name="Kodira C."/>
            <person name="Birren B.W."/>
            <person name="Galagan J.E."/>
            <person name="Torriani S.F."/>
            <person name="McDonald B.A."/>
            <person name="Oliver R.P."/>
        </authorList>
    </citation>
    <scope>NUCLEOTIDE SEQUENCE [LARGE SCALE GENOMIC DNA]</scope>
    <source>
        <strain evidence="4">SN15 / ATCC MYA-4574 / FGSC 10173</strain>
    </source>
</reference>
<keyword evidence="2" id="KW-1133">Transmembrane helix</keyword>
<dbReference type="VEuPathDB" id="FungiDB:JI435_063070"/>
<feature type="region of interest" description="Disordered" evidence="1">
    <location>
        <begin position="1"/>
        <end position="26"/>
    </location>
</feature>
<proteinExistence type="predicted"/>
<keyword evidence="2" id="KW-0472">Membrane</keyword>
<feature type="transmembrane region" description="Helical" evidence="2">
    <location>
        <begin position="231"/>
        <end position="255"/>
    </location>
</feature>
<dbReference type="AlphaFoldDB" id="Q0UPK7"/>
<dbReference type="GeneID" id="5973563"/>
<accession>Q0UPK7</accession>
<evidence type="ECO:0000313" key="3">
    <source>
        <dbReference type="EMBL" id="EAT86138.2"/>
    </source>
</evidence>
<feature type="transmembrane region" description="Helical" evidence="2">
    <location>
        <begin position="34"/>
        <end position="56"/>
    </location>
</feature>
<dbReference type="RefSeq" id="XP_001796684.1">
    <property type="nucleotide sequence ID" value="XM_001796632.1"/>
</dbReference>
<dbReference type="HOGENOM" id="CLU_037033_1_0_1"/>
<organism evidence="3 4">
    <name type="scientific">Phaeosphaeria nodorum (strain SN15 / ATCC MYA-4574 / FGSC 10173)</name>
    <name type="common">Glume blotch fungus</name>
    <name type="synonym">Parastagonospora nodorum</name>
    <dbReference type="NCBI Taxonomy" id="321614"/>
    <lineage>
        <taxon>Eukaryota</taxon>
        <taxon>Fungi</taxon>
        <taxon>Dikarya</taxon>
        <taxon>Ascomycota</taxon>
        <taxon>Pezizomycotina</taxon>
        <taxon>Dothideomycetes</taxon>
        <taxon>Pleosporomycetidae</taxon>
        <taxon>Pleosporales</taxon>
        <taxon>Pleosporineae</taxon>
        <taxon>Phaeosphaeriaceae</taxon>
        <taxon>Parastagonospora</taxon>
    </lineage>
</organism>
<keyword evidence="2" id="KW-0812">Transmembrane</keyword>
<sequence>MAPPSFGPPGYTIPQRYMNRTPPPDGADTNTRPYLIFFSYMLTCFSVSVFIIQRIVKKNTVLKKSTILTPPPRKQVWLFSALAAGSLLTTWGFMIQYFNVSYKTWLMWRSYYELDPHHRHWGLWLRETSLFHEAWELVVFRNKFVSSYVDIEPTDAVSVIYQTPAIKLDQPMAPESGLDEHYWYHSTDFMPVLLIPHVALLVTPFARALVPENWFPENDLAFEDKVFGYMWALTLGNAALMMLKTTYAAVSYGGFVGIQNALLEHPAVSSVGFDVIFCWITWICWYITRGEDVGSFTKEPIKRL</sequence>
<dbReference type="eggNOG" id="ENOG502S2VI">
    <property type="taxonomic scope" value="Eukaryota"/>
</dbReference>
<protein>
    <submittedName>
        <fullName evidence="3">Uncharacterized protein</fullName>
    </submittedName>
</protein>
<evidence type="ECO:0000256" key="2">
    <source>
        <dbReference type="SAM" id="Phobius"/>
    </source>
</evidence>
<feature type="transmembrane region" description="Helical" evidence="2">
    <location>
        <begin position="267"/>
        <end position="288"/>
    </location>
</feature>
<dbReference type="Proteomes" id="UP000001055">
    <property type="component" value="Unassembled WGS sequence"/>
</dbReference>
<name>Q0UPK7_PHANO</name>
<dbReference type="InParanoid" id="Q0UPK7"/>
<evidence type="ECO:0000256" key="1">
    <source>
        <dbReference type="SAM" id="MobiDB-lite"/>
    </source>
</evidence>
<gene>
    <name evidence="3" type="ORF">SNOG_06307</name>
</gene>
<feature type="transmembrane region" description="Helical" evidence="2">
    <location>
        <begin position="189"/>
        <end position="210"/>
    </location>
</feature>
<evidence type="ECO:0000313" key="4">
    <source>
        <dbReference type="Proteomes" id="UP000001055"/>
    </source>
</evidence>
<feature type="transmembrane region" description="Helical" evidence="2">
    <location>
        <begin position="76"/>
        <end position="98"/>
    </location>
</feature>
<dbReference type="EMBL" id="CH445333">
    <property type="protein sequence ID" value="EAT86138.2"/>
    <property type="molecule type" value="Genomic_DNA"/>
</dbReference>
<dbReference type="KEGG" id="pno:SNOG_06307"/>